<feature type="region of interest" description="Disordered" evidence="1">
    <location>
        <begin position="46"/>
        <end position="94"/>
    </location>
</feature>
<gene>
    <name evidence="2" type="ORF">M404DRAFT_1003753</name>
</gene>
<evidence type="ECO:0000313" key="3">
    <source>
        <dbReference type="Proteomes" id="UP000054217"/>
    </source>
</evidence>
<sequence>MLRQPPRSVIRARVIRNVQPTPVDGNGSYLNSFYTPAAYPEEIFPMYNGSGNPPPPPYAEPGWNTDGSLRHSYQTSREDLRTPPLAYRGFHNSQ</sequence>
<evidence type="ECO:0000256" key="1">
    <source>
        <dbReference type="SAM" id="MobiDB-lite"/>
    </source>
</evidence>
<name>A0A0C3P050_PISTI</name>
<dbReference type="EMBL" id="KN831994">
    <property type="protein sequence ID" value="KIO00734.1"/>
    <property type="molecule type" value="Genomic_DNA"/>
</dbReference>
<feature type="compositionally biased region" description="Polar residues" evidence="1">
    <location>
        <begin position="65"/>
        <end position="75"/>
    </location>
</feature>
<dbReference type="AlphaFoldDB" id="A0A0C3P050"/>
<protein>
    <submittedName>
        <fullName evidence="2">Uncharacterized protein</fullName>
    </submittedName>
</protein>
<reference evidence="3" key="2">
    <citation type="submission" date="2015-01" db="EMBL/GenBank/DDBJ databases">
        <title>Evolutionary Origins and Diversification of the Mycorrhizal Mutualists.</title>
        <authorList>
            <consortium name="DOE Joint Genome Institute"/>
            <consortium name="Mycorrhizal Genomics Consortium"/>
            <person name="Kohler A."/>
            <person name="Kuo A."/>
            <person name="Nagy L.G."/>
            <person name="Floudas D."/>
            <person name="Copeland A."/>
            <person name="Barry K.W."/>
            <person name="Cichocki N."/>
            <person name="Veneault-Fourrey C."/>
            <person name="LaButti K."/>
            <person name="Lindquist E.A."/>
            <person name="Lipzen A."/>
            <person name="Lundell T."/>
            <person name="Morin E."/>
            <person name="Murat C."/>
            <person name="Riley R."/>
            <person name="Ohm R."/>
            <person name="Sun H."/>
            <person name="Tunlid A."/>
            <person name="Henrissat B."/>
            <person name="Grigoriev I.V."/>
            <person name="Hibbett D.S."/>
            <person name="Martin F."/>
        </authorList>
    </citation>
    <scope>NUCLEOTIDE SEQUENCE [LARGE SCALE GENOMIC DNA]</scope>
    <source>
        <strain evidence="3">Marx 270</strain>
    </source>
</reference>
<dbReference type="InParanoid" id="A0A0C3P050"/>
<reference evidence="2 3" key="1">
    <citation type="submission" date="2014-04" db="EMBL/GenBank/DDBJ databases">
        <authorList>
            <consortium name="DOE Joint Genome Institute"/>
            <person name="Kuo A."/>
            <person name="Kohler A."/>
            <person name="Costa M.D."/>
            <person name="Nagy L.G."/>
            <person name="Floudas D."/>
            <person name="Copeland A."/>
            <person name="Barry K.W."/>
            <person name="Cichocki N."/>
            <person name="Veneault-Fourrey C."/>
            <person name="LaButti K."/>
            <person name="Lindquist E.A."/>
            <person name="Lipzen A."/>
            <person name="Lundell T."/>
            <person name="Morin E."/>
            <person name="Murat C."/>
            <person name="Sun H."/>
            <person name="Tunlid A."/>
            <person name="Henrissat B."/>
            <person name="Grigoriev I.V."/>
            <person name="Hibbett D.S."/>
            <person name="Martin F."/>
            <person name="Nordberg H.P."/>
            <person name="Cantor M.N."/>
            <person name="Hua S.X."/>
        </authorList>
    </citation>
    <scope>NUCLEOTIDE SEQUENCE [LARGE SCALE GENOMIC DNA]</scope>
    <source>
        <strain evidence="2 3">Marx 270</strain>
    </source>
</reference>
<proteinExistence type="predicted"/>
<organism evidence="2 3">
    <name type="scientific">Pisolithus tinctorius Marx 270</name>
    <dbReference type="NCBI Taxonomy" id="870435"/>
    <lineage>
        <taxon>Eukaryota</taxon>
        <taxon>Fungi</taxon>
        <taxon>Dikarya</taxon>
        <taxon>Basidiomycota</taxon>
        <taxon>Agaricomycotina</taxon>
        <taxon>Agaricomycetes</taxon>
        <taxon>Agaricomycetidae</taxon>
        <taxon>Boletales</taxon>
        <taxon>Sclerodermatineae</taxon>
        <taxon>Pisolithaceae</taxon>
        <taxon>Pisolithus</taxon>
    </lineage>
</organism>
<dbReference type="HOGENOM" id="CLU_2518739_0_0_1"/>
<accession>A0A0C3P050</accession>
<evidence type="ECO:0000313" key="2">
    <source>
        <dbReference type="EMBL" id="KIO00734.1"/>
    </source>
</evidence>
<dbReference type="Proteomes" id="UP000054217">
    <property type="component" value="Unassembled WGS sequence"/>
</dbReference>
<keyword evidence="3" id="KW-1185">Reference proteome</keyword>